<dbReference type="Pfam" id="PF13847">
    <property type="entry name" value="Methyltransf_31"/>
    <property type="match status" value="1"/>
</dbReference>
<dbReference type="EMBL" id="AAXW01000020">
    <property type="protein sequence ID" value="EAZ90793.1"/>
    <property type="molecule type" value="Genomic_DNA"/>
</dbReference>
<keyword evidence="2" id="KW-0012">Acyltransferase</keyword>
<proteinExistence type="predicted"/>
<evidence type="ECO:0000313" key="2">
    <source>
        <dbReference type="EMBL" id="EAZ90793.1"/>
    </source>
</evidence>
<feature type="domain" description="Methyltransferase" evidence="1">
    <location>
        <begin position="63"/>
        <end position="192"/>
    </location>
</feature>
<comment type="caution">
    <text evidence="2">The sequence shown here is derived from an EMBL/GenBank/DDBJ whole genome shotgun (WGS) entry which is preliminary data.</text>
</comment>
<dbReference type="OrthoDB" id="503216at2"/>
<dbReference type="GO" id="GO:0003852">
    <property type="term" value="F:2-isopropylmalate synthase activity"/>
    <property type="evidence" value="ECO:0007669"/>
    <property type="project" value="UniProtKB-EC"/>
</dbReference>
<dbReference type="eggNOG" id="COG0500">
    <property type="taxonomic scope" value="Bacteria"/>
</dbReference>
<reference evidence="2 3" key="1">
    <citation type="submission" date="2007-03" db="EMBL/GenBank/DDBJ databases">
        <authorList>
            <person name="Stal L."/>
            <person name="Ferriera S."/>
            <person name="Johnson J."/>
            <person name="Kravitz S."/>
            <person name="Beeson K."/>
            <person name="Sutton G."/>
            <person name="Rogers Y.-H."/>
            <person name="Friedman R."/>
            <person name="Frazier M."/>
            <person name="Venter J.C."/>
        </authorList>
    </citation>
    <scope>NUCLEOTIDE SEQUENCE [LARGE SCALE GENOMIC DNA]</scope>
    <source>
        <strain evidence="2 3">CCY0110</strain>
    </source>
</reference>
<keyword evidence="3" id="KW-1185">Reference proteome</keyword>
<dbReference type="InterPro" id="IPR025714">
    <property type="entry name" value="Methyltranfer_dom"/>
</dbReference>
<name>A3IRU2_9CHRO</name>
<gene>
    <name evidence="2" type="ORF">CY0110_30216</name>
</gene>
<keyword evidence="2" id="KW-0808">Transferase</keyword>
<accession>A3IRU2</accession>
<dbReference type="Proteomes" id="UP000003781">
    <property type="component" value="Unassembled WGS sequence"/>
</dbReference>
<dbReference type="SUPFAM" id="SSF53335">
    <property type="entry name" value="S-adenosyl-L-methionine-dependent methyltransferases"/>
    <property type="match status" value="1"/>
</dbReference>
<organism evidence="2 3">
    <name type="scientific">Crocosphaera chwakensis CCY0110</name>
    <dbReference type="NCBI Taxonomy" id="391612"/>
    <lineage>
        <taxon>Bacteria</taxon>
        <taxon>Bacillati</taxon>
        <taxon>Cyanobacteriota</taxon>
        <taxon>Cyanophyceae</taxon>
        <taxon>Oscillatoriophycideae</taxon>
        <taxon>Chroococcales</taxon>
        <taxon>Aphanothecaceae</taxon>
        <taxon>Crocosphaera</taxon>
        <taxon>Crocosphaera chwakensis</taxon>
    </lineage>
</organism>
<evidence type="ECO:0000313" key="3">
    <source>
        <dbReference type="Proteomes" id="UP000003781"/>
    </source>
</evidence>
<dbReference type="InterPro" id="IPR029063">
    <property type="entry name" value="SAM-dependent_MTases_sf"/>
</dbReference>
<evidence type="ECO:0000259" key="1">
    <source>
        <dbReference type="Pfam" id="PF13847"/>
    </source>
</evidence>
<dbReference type="EC" id="2.3.3.13" evidence="2"/>
<sequence>MKPANLDGFKTYTQAVKEGKYDLYVGNLFGKYDNVRTYWEDQLTRIVLRPYLWEIVENCRSEQKGVRIVDLGCGAGQGYDILTKIDRRDLDLGLQHKRVLPPDDLSMFLGLDISQAMVEKGQTLFSTHPYVQFQQADLSQGLGEIKQTESPFDLYFSSYGSLSHLARKDLVTLLGDICHHGRDGSYIVMDLIGRYSIEWPDFWYAQSEDEKVRQYNMGYLYSDEVRQTADIESFPIRFWTGEEVRELTQEITAQVGVELEVVRLVDRSILVGRHTDTRSFNSKLKPIRRSINSLHEDYLRTNLDELMLDSSIFPDHPFITPLLHELINSWNILLEFTQRRLSHNFSLPEIKGWDDFPKPLQFALMTIDRVIADVGWMWYGDPRANIIEPQLGYALRTLEYEMQRGWGCGHGLIAVLKIKK</sequence>
<dbReference type="AlphaFoldDB" id="A3IRU2"/>
<protein>
    <submittedName>
        <fullName evidence="2">2-isopropylmalate synthase</fullName>
        <ecNumber evidence="2">2.3.3.13</ecNumber>
    </submittedName>
</protein>
<dbReference type="RefSeq" id="WP_008276100.1">
    <property type="nucleotide sequence ID" value="NZ_AAXW01000020.1"/>
</dbReference>
<dbReference type="Gene3D" id="3.40.50.150">
    <property type="entry name" value="Vaccinia Virus protein VP39"/>
    <property type="match status" value="1"/>
</dbReference>